<evidence type="ECO:0000313" key="1">
    <source>
        <dbReference type="EMBL" id="GAA3384057.1"/>
    </source>
</evidence>
<protein>
    <submittedName>
        <fullName evidence="1">SRPBCC family protein</fullName>
    </submittedName>
</protein>
<reference evidence="2" key="1">
    <citation type="journal article" date="2019" name="Int. J. Syst. Evol. Microbiol.">
        <title>The Global Catalogue of Microorganisms (GCM) 10K type strain sequencing project: providing services to taxonomists for standard genome sequencing and annotation.</title>
        <authorList>
            <consortium name="The Broad Institute Genomics Platform"/>
            <consortium name="The Broad Institute Genome Sequencing Center for Infectious Disease"/>
            <person name="Wu L."/>
            <person name="Ma J."/>
        </authorList>
    </citation>
    <scope>NUCLEOTIDE SEQUENCE [LARGE SCALE GENOMIC DNA]</scope>
    <source>
        <strain evidence="2">JCM 9458</strain>
    </source>
</reference>
<gene>
    <name evidence="1" type="ORF">GCM10020369_12320</name>
</gene>
<dbReference type="EMBL" id="BAAAYN010000006">
    <property type="protein sequence ID" value="GAA3384057.1"/>
    <property type="molecule type" value="Genomic_DNA"/>
</dbReference>
<keyword evidence="2" id="KW-1185">Reference proteome</keyword>
<sequence length="161" mass="17655">MPESVEQRIATTRRIAAPADRIFAVISDPDGHVAIDGSGMLMVSPDSQRLRAVGDTFIMNMDREPLGDLPLGKYTVKNTVLRFVPDVELAWQPGSVDRSPLGHTYGYLLAPVSATATEVTSYCDWSGVHPKLLERLTWPVVPLSALETSLDNLQRLVEAPE</sequence>
<comment type="caution">
    <text evidence="1">The sequence shown here is derived from an EMBL/GenBank/DDBJ whole genome shotgun (WGS) entry which is preliminary data.</text>
</comment>
<dbReference type="InterPro" id="IPR023393">
    <property type="entry name" value="START-like_dom_sf"/>
</dbReference>
<dbReference type="Proteomes" id="UP001501676">
    <property type="component" value="Unassembled WGS sequence"/>
</dbReference>
<dbReference type="RefSeq" id="WP_345726985.1">
    <property type="nucleotide sequence ID" value="NZ_BAAAYN010000006.1"/>
</dbReference>
<organism evidence="1 2">
    <name type="scientific">Cryptosporangium minutisporangium</name>
    <dbReference type="NCBI Taxonomy" id="113569"/>
    <lineage>
        <taxon>Bacteria</taxon>
        <taxon>Bacillati</taxon>
        <taxon>Actinomycetota</taxon>
        <taxon>Actinomycetes</taxon>
        <taxon>Cryptosporangiales</taxon>
        <taxon>Cryptosporangiaceae</taxon>
        <taxon>Cryptosporangium</taxon>
    </lineage>
</organism>
<dbReference type="SUPFAM" id="SSF55961">
    <property type="entry name" value="Bet v1-like"/>
    <property type="match status" value="1"/>
</dbReference>
<evidence type="ECO:0000313" key="2">
    <source>
        <dbReference type="Proteomes" id="UP001501676"/>
    </source>
</evidence>
<name>A0ABP6SSQ2_9ACTN</name>
<dbReference type="Gene3D" id="3.30.530.20">
    <property type="match status" value="1"/>
</dbReference>
<proteinExistence type="predicted"/>
<accession>A0ABP6SSQ2</accession>